<evidence type="ECO:0000313" key="2">
    <source>
        <dbReference type="Proteomes" id="UP001238540"/>
    </source>
</evidence>
<gene>
    <name evidence="1" type="ORF">QWZ16_18995</name>
</gene>
<reference evidence="2" key="1">
    <citation type="journal article" date="2019" name="Int. J. Syst. Evol. Microbiol.">
        <title>The Global Catalogue of Microorganisms (GCM) 10K type strain sequencing project: providing services to taxonomists for standard genome sequencing and annotation.</title>
        <authorList>
            <consortium name="The Broad Institute Genomics Platform"/>
            <consortium name="The Broad Institute Genome Sequencing Center for Infectious Disease"/>
            <person name="Wu L."/>
            <person name="Ma J."/>
        </authorList>
    </citation>
    <scope>NUCLEOTIDE SEQUENCE [LARGE SCALE GENOMIC DNA]</scope>
    <source>
        <strain evidence="2">CECT 7398</strain>
    </source>
</reference>
<protein>
    <submittedName>
        <fullName evidence="1">Uncharacterized protein</fullName>
    </submittedName>
</protein>
<dbReference type="EMBL" id="JAUFQC010000027">
    <property type="protein sequence ID" value="MDN3611690.1"/>
    <property type="molecule type" value="Genomic_DNA"/>
</dbReference>
<dbReference type="Proteomes" id="UP001238540">
    <property type="component" value="Unassembled WGS sequence"/>
</dbReference>
<keyword evidence="2" id="KW-1185">Reference proteome</keyword>
<sequence length="43" mass="5028">MALDQDVRNRVVVKKWPYGFHRIDTKSALETLEFVQTCATKMT</sequence>
<accession>A0ABT8C062</accession>
<dbReference type="RefSeq" id="WP_290313125.1">
    <property type="nucleotide sequence ID" value="NZ_JAUFQC010000027.1"/>
</dbReference>
<comment type="caution">
    <text evidence="1">The sequence shown here is derived from an EMBL/GenBank/DDBJ whole genome shotgun (WGS) entry which is preliminary data.</text>
</comment>
<evidence type="ECO:0000313" key="1">
    <source>
        <dbReference type="EMBL" id="MDN3611690.1"/>
    </source>
</evidence>
<organism evidence="1 2">
    <name type="scientific">Vibrio ostreicida</name>
    <dbReference type="NCBI Taxonomy" id="526588"/>
    <lineage>
        <taxon>Bacteria</taxon>
        <taxon>Pseudomonadati</taxon>
        <taxon>Pseudomonadota</taxon>
        <taxon>Gammaproteobacteria</taxon>
        <taxon>Vibrionales</taxon>
        <taxon>Vibrionaceae</taxon>
        <taxon>Vibrio</taxon>
    </lineage>
</organism>
<name>A0ABT8C062_9VIBR</name>
<proteinExistence type="predicted"/>